<protein>
    <recommendedName>
        <fullName evidence="10">Peptidase M12B domain-containing protein</fullName>
    </recommendedName>
</protein>
<dbReference type="InterPro" id="IPR041645">
    <property type="entry name" value="ADAMTS_CR_2"/>
</dbReference>
<sequence>MTTVDLDVRGITPESSEPEEQPDPLDKLSRLVPFIETHEFNYTQYLQEPEEERVLIGTNTPLYIAKYDEETEKIKYRAYHYPEPQPINSCGNKQHQKLLPKKHIESEKTSDENEDIVYPQILVVVDHSIYKKYGGNVFKIAQIVAAYWNSVDLLYRTIKSPKIRLNIAGLIIPESPEAIPYVEKNYNHDLGSIDTSKMENDMVNYFAENSEHLDGIPEDSFDVAFLMTNRLNAPNFLGTAVGDVTYTTVSWGTGDFEHNSDSVNTGAHELAHLLKADHDWEKGCLRSPNIMGNPEGKSAFAWSQCSLRDMIEFVNKPENQFLRNRPNIGKPHPRILQGRYSTRDHQCQSLGGKLQNYFNLDPTYFSHVPREYEQDCSVLFCASRNAETDYEAEEKETKQPPLDGTSCGCGKICFQGKCVDDQE</sequence>
<feature type="region of interest" description="Disordered" evidence="9">
    <location>
        <begin position="1"/>
        <end position="26"/>
    </location>
</feature>
<dbReference type="PROSITE" id="PS50215">
    <property type="entry name" value="ADAM_MEPRO"/>
    <property type="match status" value="1"/>
</dbReference>
<evidence type="ECO:0000259" key="10">
    <source>
        <dbReference type="PROSITE" id="PS50215"/>
    </source>
</evidence>
<comment type="caution">
    <text evidence="11">The sequence shown here is derived from an EMBL/GenBank/DDBJ whole genome shotgun (WGS) entry which is preliminary data.</text>
</comment>
<dbReference type="Gene3D" id="3.40.390.10">
    <property type="entry name" value="Collagenase (Catalytic Domain)"/>
    <property type="match status" value="1"/>
</dbReference>
<keyword evidence="1" id="KW-0645">Protease</keyword>
<feature type="binding site" evidence="8">
    <location>
        <position position="268"/>
    </location>
    <ligand>
        <name>Zn(2+)</name>
        <dbReference type="ChEBI" id="CHEBI:29105"/>
        <note>catalytic</note>
    </ligand>
</feature>
<dbReference type="InterPro" id="IPR024079">
    <property type="entry name" value="MetalloPept_cat_dom_sf"/>
</dbReference>
<evidence type="ECO:0000256" key="1">
    <source>
        <dbReference type="ARBA" id="ARBA00022670"/>
    </source>
</evidence>
<reference evidence="11 12" key="1">
    <citation type="journal article" date="2024" name="bioRxiv">
        <title>A reference genome for Trichogramma kaykai: A tiny desert-dwelling parasitoid wasp with competing sex-ratio distorters.</title>
        <authorList>
            <person name="Culotta J."/>
            <person name="Lindsey A.R."/>
        </authorList>
    </citation>
    <scope>NUCLEOTIDE SEQUENCE [LARGE SCALE GENOMIC DNA]</scope>
    <source>
        <strain evidence="11 12">KSX58</strain>
    </source>
</reference>
<organism evidence="11 12">
    <name type="scientific">Trichogramma kaykai</name>
    <dbReference type="NCBI Taxonomy" id="54128"/>
    <lineage>
        <taxon>Eukaryota</taxon>
        <taxon>Metazoa</taxon>
        <taxon>Ecdysozoa</taxon>
        <taxon>Arthropoda</taxon>
        <taxon>Hexapoda</taxon>
        <taxon>Insecta</taxon>
        <taxon>Pterygota</taxon>
        <taxon>Neoptera</taxon>
        <taxon>Endopterygota</taxon>
        <taxon>Hymenoptera</taxon>
        <taxon>Apocrita</taxon>
        <taxon>Proctotrupomorpha</taxon>
        <taxon>Chalcidoidea</taxon>
        <taxon>Trichogrammatidae</taxon>
        <taxon>Trichogramma</taxon>
    </lineage>
</organism>
<dbReference type="PANTHER" id="PTHR11905:SF249">
    <property type="entry name" value="SOL NARAE, ISOFORM C"/>
    <property type="match status" value="1"/>
</dbReference>
<dbReference type="InterPro" id="IPR001590">
    <property type="entry name" value="Peptidase_M12B"/>
</dbReference>
<dbReference type="PANTHER" id="PTHR11905">
    <property type="entry name" value="ADAM A DISINTEGRIN AND METALLOPROTEASE DOMAIN"/>
    <property type="match status" value="1"/>
</dbReference>
<evidence type="ECO:0000256" key="7">
    <source>
        <dbReference type="ARBA" id="ARBA00023180"/>
    </source>
</evidence>
<keyword evidence="5" id="KW-0482">Metalloprotease</keyword>
<feature type="active site" evidence="8">
    <location>
        <position position="269"/>
    </location>
</feature>
<keyword evidence="6" id="KW-1015">Disulfide bond</keyword>
<evidence type="ECO:0000256" key="6">
    <source>
        <dbReference type="ARBA" id="ARBA00023157"/>
    </source>
</evidence>
<keyword evidence="2 8" id="KW-0479">Metal-binding</keyword>
<dbReference type="SUPFAM" id="SSF55486">
    <property type="entry name" value="Metalloproteases ('zincins'), catalytic domain"/>
    <property type="match status" value="1"/>
</dbReference>
<dbReference type="Gene3D" id="3.40.1620.60">
    <property type="match status" value="1"/>
</dbReference>
<proteinExistence type="predicted"/>
<dbReference type="SMART" id="SM00608">
    <property type="entry name" value="ACR"/>
    <property type="match status" value="1"/>
</dbReference>
<evidence type="ECO:0000256" key="3">
    <source>
        <dbReference type="ARBA" id="ARBA00022801"/>
    </source>
</evidence>
<evidence type="ECO:0000256" key="8">
    <source>
        <dbReference type="PROSITE-ProRule" id="PRU00276"/>
    </source>
</evidence>
<evidence type="ECO:0000256" key="5">
    <source>
        <dbReference type="ARBA" id="ARBA00023049"/>
    </source>
</evidence>
<feature type="binding site" evidence="8">
    <location>
        <position position="272"/>
    </location>
    <ligand>
        <name>Zn(2+)</name>
        <dbReference type="ChEBI" id="CHEBI:29105"/>
        <note>catalytic</note>
    </ligand>
</feature>
<feature type="domain" description="Peptidase M12B" evidence="10">
    <location>
        <begin position="117"/>
        <end position="326"/>
    </location>
</feature>
<keyword evidence="7" id="KW-0325">Glycoprotein</keyword>
<keyword evidence="12" id="KW-1185">Reference proteome</keyword>
<evidence type="ECO:0000256" key="4">
    <source>
        <dbReference type="ARBA" id="ARBA00022833"/>
    </source>
</evidence>
<evidence type="ECO:0000256" key="9">
    <source>
        <dbReference type="SAM" id="MobiDB-lite"/>
    </source>
</evidence>
<evidence type="ECO:0000256" key="2">
    <source>
        <dbReference type="ARBA" id="ARBA00022723"/>
    </source>
</evidence>
<keyword evidence="4 8" id="KW-0862">Zinc</keyword>
<dbReference type="InterPro" id="IPR006586">
    <property type="entry name" value="ADAM_Cys-rich"/>
</dbReference>
<name>A0ABD2XDZ8_9HYME</name>
<dbReference type="EMBL" id="JBJJXI010000030">
    <property type="protein sequence ID" value="KAL3403411.1"/>
    <property type="molecule type" value="Genomic_DNA"/>
</dbReference>
<dbReference type="AlphaFoldDB" id="A0ABD2XDZ8"/>
<keyword evidence="3" id="KW-0378">Hydrolase</keyword>
<dbReference type="GO" id="GO:0046872">
    <property type="term" value="F:metal ion binding"/>
    <property type="evidence" value="ECO:0007669"/>
    <property type="project" value="UniProtKB-KW"/>
</dbReference>
<dbReference type="Pfam" id="PF13688">
    <property type="entry name" value="Reprolysin_5"/>
    <property type="match status" value="1"/>
</dbReference>
<comment type="caution">
    <text evidence="8">Lacks conserved residue(s) required for the propagation of feature annotation.</text>
</comment>
<evidence type="ECO:0000313" key="11">
    <source>
        <dbReference type="EMBL" id="KAL3403411.1"/>
    </source>
</evidence>
<dbReference type="GO" id="GO:0008237">
    <property type="term" value="F:metallopeptidase activity"/>
    <property type="evidence" value="ECO:0007669"/>
    <property type="project" value="UniProtKB-KW"/>
</dbReference>
<dbReference type="GO" id="GO:0006508">
    <property type="term" value="P:proteolysis"/>
    <property type="evidence" value="ECO:0007669"/>
    <property type="project" value="UniProtKB-KW"/>
</dbReference>
<evidence type="ECO:0000313" key="12">
    <source>
        <dbReference type="Proteomes" id="UP001627154"/>
    </source>
</evidence>
<gene>
    <name evidence="11" type="ORF">TKK_003697</name>
</gene>
<dbReference type="Pfam" id="PF17771">
    <property type="entry name" value="ADAMTS_CR_2"/>
    <property type="match status" value="1"/>
</dbReference>
<feature type="binding site" evidence="8">
    <location>
        <position position="278"/>
    </location>
    <ligand>
        <name>Zn(2+)</name>
        <dbReference type="ChEBI" id="CHEBI:29105"/>
        <note>catalytic</note>
    </ligand>
</feature>
<dbReference type="Proteomes" id="UP001627154">
    <property type="component" value="Unassembled WGS sequence"/>
</dbReference>
<accession>A0ABD2XDZ8</accession>